<evidence type="ECO:0000256" key="10">
    <source>
        <dbReference type="SAM" id="MobiDB-lite"/>
    </source>
</evidence>
<gene>
    <name evidence="9 11" type="primary">tatA</name>
    <name evidence="11" type="ORF">LR394_14565</name>
</gene>
<dbReference type="RefSeq" id="WP_231442041.1">
    <property type="nucleotide sequence ID" value="NZ_JAJOMB010000007.1"/>
</dbReference>
<dbReference type="PANTHER" id="PTHR42982">
    <property type="entry name" value="SEC-INDEPENDENT PROTEIN TRANSLOCASE PROTEIN TATA"/>
    <property type="match status" value="1"/>
</dbReference>
<keyword evidence="8 9" id="KW-0472">Membrane</keyword>
<sequence>MGFLKEPSHIIIMILVLVILFGSRRLPDAARGLGRSMRIFKSEIKQMKQDDNPTPADEEAAQRKAQAEELRRQADALESDPPLEGRVMTPQQPGYQSRTDV</sequence>
<proteinExistence type="inferred from homology"/>
<comment type="similarity">
    <text evidence="9">Belongs to the TatA/E family.</text>
</comment>
<comment type="subunit">
    <text evidence="9">The Tat system comprises two distinct complexes: a TatABC complex, containing multiple copies of TatA, TatB and TatC subunits, and a separate TatA complex, containing only TatA subunits. Substrates initially bind to the TatABC complex, which probably triggers association of the separate TatA complex to form the active translocon.</text>
</comment>
<keyword evidence="2 9" id="KW-0813">Transport</keyword>
<keyword evidence="6 9" id="KW-1133">Transmembrane helix</keyword>
<dbReference type="PANTHER" id="PTHR42982:SF8">
    <property type="entry name" value="SEC-INDEPENDENT PROTEIN TRANSLOCASE PROTEIN TATA"/>
    <property type="match status" value="1"/>
</dbReference>
<dbReference type="GO" id="GO:0033281">
    <property type="term" value="C:TAT protein transport complex"/>
    <property type="evidence" value="ECO:0007669"/>
    <property type="project" value="UniProtKB-UniRule"/>
</dbReference>
<evidence type="ECO:0000256" key="5">
    <source>
        <dbReference type="ARBA" id="ARBA00022927"/>
    </source>
</evidence>
<comment type="caution">
    <text evidence="11">The sequence shown here is derived from an EMBL/GenBank/DDBJ whole genome shotgun (WGS) entry which is preliminary data.</text>
</comment>
<protein>
    <recommendedName>
        <fullName evidence="9">Sec-independent protein translocase protein TatA</fullName>
    </recommendedName>
</protein>
<dbReference type="Proteomes" id="UP001138997">
    <property type="component" value="Unassembled WGS sequence"/>
</dbReference>
<keyword evidence="3 9" id="KW-1003">Cell membrane</keyword>
<dbReference type="HAMAP" id="MF_00236">
    <property type="entry name" value="TatA_E"/>
    <property type="match status" value="1"/>
</dbReference>
<reference evidence="11" key="1">
    <citation type="submission" date="2021-11" db="EMBL/GenBank/DDBJ databases">
        <title>Streptomyces corallinus and Kineosporia corallina sp. nov., two new coral-derived marine actinobacteria.</title>
        <authorList>
            <person name="Buangrab K."/>
            <person name="Sutthacheep M."/>
            <person name="Yeemin T."/>
            <person name="Harunari E."/>
            <person name="Igarashi Y."/>
            <person name="Sripreechasak P."/>
            <person name="Kanchanasin P."/>
            <person name="Tanasupawat S."/>
            <person name="Phongsopitanun W."/>
        </authorList>
    </citation>
    <scope>NUCLEOTIDE SEQUENCE</scope>
    <source>
        <strain evidence="11">JCM 31032</strain>
    </source>
</reference>
<comment type="subcellular location">
    <subcellularLocation>
        <location evidence="1 9">Cell membrane</location>
        <topology evidence="1 9">Single-pass membrane protein</topology>
    </subcellularLocation>
</comment>
<dbReference type="GO" id="GO:0043953">
    <property type="term" value="P:protein transport by the Tat complex"/>
    <property type="evidence" value="ECO:0007669"/>
    <property type="project" value="UniProtKB-UniRule"/>
</dbReference>
<dbReference type="Pfam" id="PF02416">
    <property type="entry name" value="TatA_B_E"/>
    <property type="match status" value="1"/>
</dbReference>
<evidence type="ECO:0000256" key="1">
    <source>
        <dbReference type="ARBA" id="ARBA00004162"/>
    </source>
</evidence>
<dbReference type="GO" id="GO:0008320">
    <property type="term" value="F:protein transmembrane transporter activity"/>
    <property type="evidence" value="ECO:0007669"/>
    <property type="project" value="UniProtKB-UniRule"/>
</dbReference>
<dbReference type="AlphaFoldDB" id="A0A9X1SU67"/>
<evidence type="ECO:0000256" key="9">
    <source>
        <dbReference type="HAMAP-Rule" id="MF_00236"/>
    </source>
</evidence>
<feature type="compositionally biased region" description="Basic and acidic residues" evidence="10">
    <location>
        <begin position="60"/>
        <end position="75"/>
    </location>
</feature>
<evidence type="ECO:0000256" key="2">
    <source>
        <dbReference type="ARBA" id="ARBA00022448"/>
    </source>
</evidence>
<accession>A0A9X1SU67</accession>
<evidence type="ECO:0000313" key="12">
    <source>
        <dbReference type="Proteomes" id="UP001138997"/>
    </source>
</evidence>
<keyword evidence="4 9" id="KW-0812">Transmembrane</keyword>
<evidence type="ECO:0000256" key="8">
    <source>
        <dbReference type="ARBA" id="ARBA00023136"/>
    </source>
</evidence>
<dbReference type="InterPro" id="IPR006312">
    <property type="entry name" value="TatA/E"/>
</dbReference>
<dbReference type="Gene3D" id="1.20.5.3310">
    <property type="match status" value="1"/>
</dbReference>
<evidence type="ECO:0000256" key="7">
    <source>
        <dbReference type="ARBA" id="ARBA00023010"/>
    </source>
</evidence>
<evidence type="ECO:0000256" key="4">
    <source>
        <dbReference type="ARBA" id="ARBA00022692"/>
    </source>
</evidence>
<evidence type="ECO:0000256" key="3">
    <source>
        <dbReference type="ARBA" id="ARBA00022475"/>
    </source>
</evidence>
<evidence type="ECO:0000313" key="11">
    <source>
        <dbReference type="EMBL" id="MCD5312131.1"/>
    </source>
</evidence>
<dbReference type="EMBL" id="JAJOMB010000007">
    <property type="protein sequence ID" value="MCD5312131.1"/>
    <property type="molecule type" value="Genomic_DNA"/>
</dbReference>
<dbReference type="InterPro" id="IPR003369">
    <property type="entry name" value="TatA/B/E"/>
</dbReference>
<dbReference type="NCBIfam" id="NF001854">
    <property type="entry name" value="PRK00575.1"/>
    <property type="match status" value="1"/>
</dbReference>
<keyword evidence="12" id="KW-1185">Reference proteome</keyword>
<feature type="region of interest" description="Disordered" evidence="10">
    <location>
        <begin position="44"/>
        <end position="101"/>
    </location>
</feature>
<evidence type="ECO:0000256" key="6">
    <source>
        <dbReference type="ARBA" id="ARBA00022989"/>
    </source>
</evidence>
<keyword evidence="7 9" id="KW-0811">Translocation</keyword>
<keyword evidence="5 9" id="KW-0653">Protein transport</keyword>
<name>A0A9X1SU67_9ACTN</name>
<feature type="compositionally biased region" description="Polar residues" evidence="10">
    <location>
        <begin position="89"/>
        <end position="101"/>
    </location>
</feature>
<organism evidence="11 12">
    <name type="scientific">Kineosporia babensis</name>
    <dbReference type="NCBI Taxonomy" id="499548"/>
    <lineage>
        <taxon>Bacteria</taxon>
        <taxon>Bacillati</taxon>
        <taxon>Actinomycetota</taxon>
        <taxon>Actinomycetes</taxon>
        <taxon>Kineosporiales</taxon>
        <taxon>Kineosporiaceae</taxon>
        <taxon>Kineosporia</taxon>
    </lineage>
</organism>
<comment type="function">
    <text evidence="9">Part of the twin-arginine translocation (Tat) system that transports large folded proteins containing a characteristic twin-arginine motif in their signal peptide across membranes. TatA could form the protein-conducting channel of the Tat system.</text>
</comment>